<keyword evidence="2" id="KW-0732">Signal</keyword>
<dbReference type="RefSeq" id="WP_146488461.1">
    <property type="nucleotide sequence ID" value="NZ_VIGX01000013.1"/>
</dbReference>
<gene>
    <name evidence="3" type="ORF">FK530_18550</name>
</gene>
<feature type="chain" id="PRO_5022753440" description="Secreted protein" evidence="2">
    <location>
        <begin position="27"/>
        <end position="168"/>
    </location>
</feature>
<name>A0A5C5RYE2_9ACTN</name>
<evidence type="ECO:0000256" key="1">
    <source>
        <dbReference type="SAM" id="MobiDB-lite"/>
    </source>
</evidence>
<protein>
    <recommendedName>
        <fullName evidence="5">Secreted protein</fullName>
    </recommendedName>
</protein>
<comment type="caution">
    <text evidence="3">The sequence shown here is derived from an EMBL/GenBank/DDBJ whole genome shotgun (WGS) entry which is preliminary data.</text>
</comment>
<feature type="region of interest" description="Disordered" evidence="1">
    <location>
        <begin position="23"/>
        <end position="151"/>
    </location>
</feature>
<evidence type="ECO:0008006" key="5">
    <source>
        <dbReference type="Google" id="ProtNLM"/>
    </source>
</evidence>
<accession>A0A5C5RYE2</accession>
<sequence>MVRKRSTATIASIAALVLLTAGCSDDSEPASNSSSAPSSSATATHHQGPAAGQPAKPTTGNGGNAGPTKTVTQHPGTTRTVTKPVPTQAPDNGGTYNVPCTGPDQGTICTNPNHGAGDNPGENGTAPTTTAPKVRDDDPGGKPCTTGMGESGTYIYSDDTNSWVCQIG</sequence>
<dbReference type="EMBL" id="VIGX01000013">
    <property type="protein sequence ID" value="TWS27518.1"/>
    <property type="molecule type" value="Genomic_DNA"/>
</dbReference>
<feature type="compositionally biased region" description="Low complexity" evidence="1">
    <location>
        <begin position="29"/>
        <end position="44"/>
    </location>
</feature>
<proteinExistence type="predicted"/>
<evidence type="ECO:0000313" key="4">
    <source>
        <dbReference type="Proteomes" id="UP000319375"/>
    </source>
</evidence>
<keyword evidence="4" id="KW-1185">Reference proteome</keyword>
<dbReference type="PROSITE" id="PS51257">
    <property type="entry name" value="PROKAR_LIPOPROTEIN"/>
    <property type="match status" value="1"/>
</dbReference>
<dbReference type="OrthoDB" id="4775477at2"/>
<feature type="signal peptide" evidence="2">
    <location>
        <begin position="1"/>
        <end position="26"/>
    </location>
</feature>
<feature type="compositionally biased region" description="Polar residues" evidence="1">
    <location>
        <begin position="71"/>
        <end position="81"/>
    </location>
</feature>
<organism evidence="3 4">
    <name type="scientific">Tsukamurella conjunctivitidis</name>
    <dbReference type="NCBI Taxonomy" id="2592068"/>
    <lineage>
        <taxon>Bacteria</taxon>
        <taxon>Bacillati</taxon>
        <taxon>Actinomycetota</taxon>
        <taxon>Actinomycetes</taxon>
        <taxon>Mycobacteriales</taxon>
        <taxon>Tsukamurellaceae</taxon>
        <taxon>Tsukamurella</taxon>
    </lineage>
</organism>
<evidence type="ECO:0000313" key="3">
    <source>
        <dbReference type="EMBL" id="TWS27518.1"/>
    </source>
</evidence>
<evidence type="ECO:0000256" key="2">
    <source>
        <dbReference type="SAM" id="SignalP"/>
    </source>
</evidence>
<dbReference type="AlphaFoldDB" id="A0A5C5RYE2"/>
<reference evidence="3 4" key="1">
    <citation type="submission" date="2019-06" db="EMBL/GenBank/DDBJ databases">
        <title>Tsukamurella conjunctivitidis sp. nov., Tsukamurella assacharolytica sp. nov. and Tsukamurella sputae sp. nov. isolated from patients with conjunctivitis, bacteraemia (lymphoma) and respiratory infection (sputum) in Hong Kong.</title>
        <authorList>
            <person name="Teng J.L.L."/>
            <person name="Lee H.H."/>
            <person name="Fong J.Y.H."/>
            <person name="Fok K.M.N."/>
            <person name="Lau S.K.P."/>
            <person name="Woo P.C.Y."/>
        </authorList>
    </citation>
    <scope>NUCLEOTIDE SEQUENCE [LARGE SCALE GENOMIC DNA]</scope>
    <source>
        <strain evidence="3 4">HKU72</strain>
    </source>
</reference>
<dbReference type="Proteomes" id="UP000319375">
    <property type="component" value="Unassembled WGS sequence"/>
</dbReference>